<proteinExistence type="predicted"/>
<dbReference type="Pfam" id="PF14111">
    <property type="entry name" value="DUF4283"/>
    <property type="match status" value="1"/>
</dbReference>
<name>A0AAV0FAQ3_9ASTE</name>
<accession>A0AAV0FAQ3</accession>
<protein>
    <recommendedName>
        <fullName evidence="1">DUF4283 domain-containing protein</fullName>
    </recommendedName>
</protein>
<dbReference type="AlphaFoldDB" id="A0AAV0FAQ3"/>
<evidence type="ECO:0000259" key="1">
    <source>
        <dbReference type="Pfam" id="PF14111"/>
    </source>
</evidence>
<dbReference type="EMBL" id="CAMAPF010000972">
    <property type="protein sequence ID" value="CAH9132622.1"/>
    <property type="molecule type" value="Genomic_DNA"/>
</dbReference>
<comment type="caution">
    <text evidence="2">The sequence shown here is derived from an EMBL/GenBank/DDBJ whole genome shotgun (WGS) entry which is preliminary data.</text>
</comment>
<reference evidence="2" key="1">
    <citation type="submission" date="2022-07" db="EMBL/GenBank/DDBJ databases">
        <authorList>
            <person name="Macas J."/>
            <person name="Novak P."/>
            <person name="Neumann P."/>
        </authorList>
    </citation>
    <scope>NUCLEOTIDE SEQUENCE</scope>
</reference>
<evidence type="ECO:0000313" key="2">
    <source>
        <dbReference type="EMBL" id="CAH9132622.1"/>
    </source>
</evidence>
<dbReference type="InterPro" id="IPR025558">
    <property type="entry name" value="DUF4283"/>
</dbReference>
<organism evidence="2 3">
    <name type="scientific">Cuscuta epithymum</name>
    <dbReference type="NCBI Taxonomy" id="186058"/>
    <lineage>
        <taxon>Eukaryota</taxon>
        <taxon>Viridiplantae</taxon>
        <taxon>Streptophyta</taxon>
        <taxon>Embryophyta</taxon>
        <taxon>Tracheophyta</taxon>
        <taxon>Spermatophyta</taxon>
        <taxon>Magnoliopsida</taxon>
        <taxon>eudicotyledons</taxon>
        <taxon>Gunneridae</taxon>
        <taxon>Pentapetalae</taxon>
        <taxon>asterids</taxon>
        <taxon>lamiids</taxon>
        <taxon>Solanales</taxon>
        <taxon>Convolvulaceae</taxon>
        <taxon>Cuscuteae</taxon>
        <taxon>Cuscuta</taxon>
        <taxon>Cuscuta subgen. Cuscuta</taxon>
    </lineage>
</organism>
<dbReference type="Proteomes" id="UP001152523">
    <property type="component" value="Unassembled WGS sequence"/>
</dbReference>
<evidence type="ECO:0000313" key="3">
    <source>
        <dbReference type="Proteomes" id="UP001152523"/>
    </source>
</evidence>
<gene>
    <name evidence="2" type="ORF">CEPIT_LOCUS32325</name>
</gene>
<feature type="domain" description="DUF4283" evidence="1">
    <location>
        <begin position="22"/>
        <end position="99"/>
    </location>
</feature>
<sequence>MRKTSSSLSYPRRKALLSTILTLVGTITSEKSVRFTQFRDIMASVWKSEKDVNMTEIGPRRYVFQFHNEEDINRVAGEGPWRFDQNLIVMSRLEEGYIPMFVPLDKAEFWV</sequence>
<keyword evidence="3" id="KW-1185">Reference proteome</keyword>